<keyword evidence="4" id="KW-0964">Secreted</keyword>
<feature type="signal peptide" evidence="11">
    <location>
        <begin position="1"/>
        <end position="19"/>
    </location>
</feature>
<evidence type="ECO:0000256" key="6">
    <source>
        <dbReference type="ARBA" id="ARBA00022729"/>
    </source>
</evidence>
<keyword evidence="5" id="KW-0472">Membrane</keyword>
<evidence type="ECO:0000256" key="5">
    <source>
        <dbReference type="ARBA" id="ARBA00022622"/>
    </source>
</evidence>
<proteinExistence type="inferred from homology"/>
<keyword evidence="9" id="KW-0349">Heme</keyword>
<feature type="domain" description="CFEM" evidence="12">
    <location>
        <begin position="1"/>
        <end position="131"/>
    </location>
</feature>
<evidence type="ECO:0000313" key="13">
    <source>
        <dbReference type="EMBL" id="KAL2867336.1"/>
    </source>
</evidence>
<keyword evidence="14" id="KW-1185">Reference proteome</keyword>
<keyword evidence="8" id="KW-0449">Lipoprotein</keyword>
<organism evidence="13 14">
    <name type="scientific">Aspergillus lucknowensis</name>
    <dbReference type="NCBI Taxonomy" id="176173"/>
    <lineage>
        <taxon>Eukaryota</taxon>
        <taxon>Fungi</taxon>
        <taxon>Dikarya</taxon>
        <taxon>Ascomycota</taxon>
        <taxon>Pezizomycotina</taxon>
        <taxon>Eurotiomycetes</taxon>
        <taxon>Eurotiomycetidae</taxon>
        <taxon>Eurotiales</taxon>
        <taxon>Aspergillaceae</taxon>
        <taxon>Aspergillus</taxon>
        <taxon>Aspergillus subgen. Nidulantes</taxon>
    </lineage>
</organism>
<keyword evidence="5" id="KW-0336">GPI-anchor</keyword>
<evidence type="ECO:0000256" key="11">
    <source>
        <dbReference type="SAM" id="SignalP"/>
    </source>
</evidence>
<dbReference type="RefSeq" id="XP_070886315.1">
    <property type="nucleotide sequence ID" value="XM_071032931.1"/>
</dbReference>
<evidence type="ECO:0000259" key="12">
    <source>
        <dbReference type="PROSITE" id="PS52012"/>
    </source>
</evidence>
<evidence type="ECO:0000256" key="9">
    <source>
        <dbReference type="PROSITE-ProRule" id="PRU01356"/>
    </source>
</evidence>
<name>A0ABR4LS37_9EURO</name>
<comment type="caution">
    <text evidence="9">Lacks conserved residue(s) required for the propagation of feature annotation.</text>
</comment>
<evidence type="ECO:0000256" key="10">
    <source>
        <dbReference type="SAM" id="MobiDB-lite"/>
    </source>
</evidence>
<feature type="chain" id="PRO_5046741605" description="CFEM domain-containing protein" evidence="11">
    <location>
        <begin position="20"/>
        <end position="168"/>
    </location>
</feature>
<keyword evidence="9" id="KW-0479">Metal-binding</keyword>
<evidence type="ECO:0000256" key="7">
    <source>
        <dbReference type="ARBA" id="ARBA00023157"/>
    </source>
</evidence>
<dbReference type="Proteomes" id="UP001610432">
    <property type="component" value="Unassembled WGS sequence"/>
</dbReference>
<accession>A0ABR4LS37</accession>
<protein>
    <recommendedName>
        <fullName evidence="12">CFEM domain-containing protein</fullName>
    </recommendedName>
</protein>
<feature type="region of interest" description="Disordered" evidence="10">
    <location>
        <begin position="102"/>
        <end position="147"/>
    </location>
</feature>
<keyword evidence="9" id="KW-0408">Iron</keyword>
<comment type="subcellular location">
    <subcellularLocation>
        <location evidence="1">Membrane</location>
        <topology evidence="1">Lipid-anchor</topology>
        <topology evidence="1">GPI-anchor</topology>
    </subcellularLocation>
    <subcellularLocation>
        <location evidence="2">Secreted</location>
    </subcellularLocation>
</comment>
<feature type="binding site" description="axial binding residue" evidence="9">
    <location>
        <position position="50"/>
    </location>
    <ligand>
        <name>heme</name>
        <dbReference type="ChEBI" id="CHEBI:30413"/>
    </ligand>
    <ligandPart>
        <name>Fe</name>
        <dbReference type="ChEBI" id="CHEBI:18248"/>
    </ligandPart>
</feature>
<dbReference type="InterPro" id="IPR008427">
    <property type="entry name" value="Extracellular_membr_CFEM_dom"/>
</dbReference>
<evidence type="ECO:0000256" key="1">
    <source>
        <dbReference type="ARBA" id="ARBA00004589"/>
    </source>
</evidence>
<evidence type="ECO:0000313" key="14">
    <source>
        <dbReference type="Proteomes" id="UP001610432"/>
    </source>
</evidence>
<dbReference type="PROSITE" id="PS52012">
    <property type="entry name" value="CFEM"/>
    <property type="match status" value="1"/>
</dbReference>
<sequence>MRFILPVALLGASVVMAESAEDLINSMVPDCLRSCAKDSFESATSCSIDDTDCICSSNVGADTFSSMMSDMTDCAMNADCDASDLESASDINLDEVESKAANLCGGSSGGSDSSDDASSDSSDDTSSDSGDDASSDNANDSTGEDGAMALSGTTAILAAGAMMVVAAL</sequence>
<keyword evidence="5" id="KW-0325">Glycoprotein</keyword>
<feature type="compositionally biased region" description="Acidic residues" evidence="10">
    <location>
        <begin position="113"/>
        <end position="134"/>
    </location>
</feature>
<evidence type="ECO:0000256" key="2">
    <source>
        <dbReference type="ARBA" id="ARBA00004613"/>
    </source>
</evidence>
<keyword evidence="7 9" id="KW-1015">Disulfide bond</keyword>
<reference evidence="13 14" key="1">
    <citation type="submission" date="2024-07" db="EMBL/GenBank/DDBJ databases">
        <title>Section-level genome sequencing and comparative genomics of Aspergillus sections Usti and Cavernicolus.</title>
        <authorList>
            <consortium name="Lawrence Berkeley National Laboratory"/>
            <person name="Nybo J.L."/>
            <person name="Vesth T.C."/>
            <person name="Theobald S."/>
            <person name="Frisvad J.C."/>
            <person name="Larsen T.O."/>
            <person name="Kjaerboelling I."/>
            <person name="Rothschild-Mancinelli K."/>
            <person name="Lyhne E.K."/>
            <person name="Kogle M.E."/>
            <person name="Barry K."/>
            <person name="Clum A."/>
            <person name="Na H."/>
            <person name="Ledsgaard L."/>
            <person name="Lin J."/>
            <person name="Lipzen A."/>
            <person name="Kuo A."/>
            <person name="Riley R."/>
            <person name="Mondo S."/>
            <person name="Labutti K."/>
            <person name="Haridas S."/>
            <person name="Pangalinan J."/>
            <person name="Salamov A.A."/>
            <person name="Simmons B.A."/>
            <person name="Magnuson J.K."/>
            <person name="Chen J."/>
            <person name="Drula E."/>
            <person name="Henrissat B."/>
            <person name="Wiebenga A."/>
            <person name="Lubbers R.J."/>
            <person name="Gomes A.C."/>
            <person name="Macurrencykelacurrency M.R."/>
            <person name="Stajich J."/>
            <person name="Grigoriev I.V."/>
            <person name="Mortensen U.H."/>
            <person name="De Vries R.P."/>
            <person name="Baker S.E."/>
            <person name="Andersen M.R."/>
        </authorList>
    </citation>
    <scope>NUCLEOTIDE SEQUENCE [LARGE SCALE GENOMIC DNA]</scope>
    <source>
        <strain evidence="13 14">CBS 449.75</strain>
    </source>
</reference>
<evidence type="ECO:0000256" key="4">
    <source>
        <dbReference type="ARBA" id="ARBA00022525"/>
    </source>
</evidence>
<comment type="caution">
    <text evidence="13">The sequence shown here is derived from an EMBL/GenBank/DDBJ whole genome shotgun (WGS) entry which is preliminary data.</text>
</comment>
<keyword evidence="6 11" id="KW-0732">Signal</keyword>
<dbReference type="EMBL" id="JBFXLQ010000019">
    <property type="protein sequence ID" value="KAL2867336.1"/>
    <property type="molecule type" value="Genomic_DNA"/>
</dbReference>
<comment type="similarity">
    <text evidence="3">Belongs to the RBT5 family.</text>
</comment>
<feature type="disulfide bond" evidence="9">
    <location>
        <begin position="46"/>
        <end position="53"/>
    </location>
</feature>
<gene>
    <name evidence="13" type="ORF">BJX67DRAFT_381050</name>
</gene>
<evidence type="ECO:0000256" key="8">
    <source>
        <dbReference type="ARBA" id="ARBA00023288"/>
    </source>
</evidence>
<dbReference type="Pfam" id="PF05730">
    <property type="entry name" value="CFEM"/>
    <property type="match status" value="1"/>
</dbReference>
<evidence type="ECO:0000256" key="3">
    <source>
        <dbReference type="ARBA" id="ARBA00010031"/>
    </source>
</evidence>
<dbReference type="GeneID" id="98148003"/>